<evidence type="ECO:0000256" key="2">
    <source>
        <dbReference type="ARBA" id="ARBA00012438"/>
    </source>
</evidence>
<dbReference type="RefSeq" id="WP_379486705.1">
    <property type="nucleotide sequence ID" value="NZ_JBHLWK010000009.1"/>
</dbReference>
<dbReference type="SUPFAM" id="SSF55874">
    <property type="entry name" value="ATPase domain of HSP90 chaperone/DNA topoisomerase II/histidine kinase"/>
    <property type="match status" value="1"/>
</dbReference>
<keyword evidence="8" id="KW-1185">Reference proteome</keyword>
<name>A0ABV6CV49_9SPHN</name>
<evidence type="ECO:0000259" key="6">
    <source>
        <dbReference type="PROSITE" id="PS50109"/>
    </source>
</evidence>
<reference evidence="7 8" key="1">
    <citation type="submission" date="2024-09" db="EMBL/GenBank/DDBJ databases">
        <authorList>
            <person name="Sun Q."/>
            <person name="Mori K."/>
        </authorList>
    </citation>
    <scope>NUCLEOTIDE SEQUENCE [LARGE SCALE GENOMIC DNA]</scope>
    <source>
        <strain evidence="7 8">CCM 7706</strain>
    </source>
</reference>
<dbReference type="GO" id="GO:0016301">
    <property type="term" value="F:kinase activity"/>
    <property type="evidence" value="ECO:0007669"/>
    <property type="project" value="UniProtKB-KW"/>
</dbReference>
<accession>A0ABV6CV49</accession>
<dbReference type="InterPro" id="IPR003594">
    <property type="entry name" value="HATPase_dom"/>
</dbReference>
<keyword evidence="4 7" id="KW-0418">Kinase</keyword>
<dbReference type="InterPro" id="IPR005467">
    <property type="entry name" value="His_kinase_dom"/>
</dbReference>
<dbReference type="InterPro" id="IPR050736">
    <property type="entry name" value="Sensor_HK_Regulatory"/>
</dbReference>
<evidence type="ECO:0000256" key="3">
    <source>
        <dbReference type="ARBA" id="ARBA00022679"/>
    </source>
</evidence>
<dbReference type="Gene3D" id="3.30.565.10">
    <property type="entry name" value="Histidine kinase-like ATPase, C-terminal domain"/>
    <property type="match status" value="1"/>
</dbReference>
<dbReference type="PANTHER" id="PTHR43711:SF1">
    <property type="entry name" value="HISTIDINE KINASE 1"/>
    <property type="match status" value="1"/>
</dbReference>
<evidence type="ECO:0000256" key="4">
    <source>
        <dbReference type="ARBA" id="ARBA00022777"/>
    </source>
</evidence>
<gene>
    <name evidence="7" type="ORF">ACFFJC_06360</name>
</gene>
<evidence type="ECO:0000313" key="7">
    <source>
        <dbReference type="EMBL" id="MFC0203891.1"/>
    </source>
</evidence>
<sequence>MLANGSILASGLSDGDDRLLAADDPLAGLHLRCGGELPGTIAIPDLLQLVRQVRRSGLGLARTIHAHDGSDAISAWVEVEPAQDGSAKGGSGCAIRVHSWQAAPLPLGDDAAAERRRLSIDRHLAELSAWLDAGQRLIAVLSDVPELGEVTAAMAAGTGRHWTDFLQPEKGIHQQPLHWRLLDGSAVAVPGSRRKWRVTLVPHRRPGFEPSGFELLLLSDQAPAEIAPAAAVGGIAPLPRRLVGQDLAPVLQQPIARIVANAETIRTRLAGPLPDAYADYAGEIASAGALLLALLQDMADLEVVEAEGFATVPDRIDLSEVARQAAGILGVRAREKGIVVIAPPPEQTLPATAEFRRVLQVLLNLVGNAIRYAPEHSRVAIALEPAENRARVIVADEGPGLSAEEQVRAFEKFERLGRSGDGGSGLGLYISRSLARAMGGDLTVQSTPGEGARFILEVPADAEA</sequence>
<protein>
    <recommendedName>
        <fullName evidence="2">histidine kinase</fullName>
        <ecNumber evidence="2">2.7.13.3</ecNumber>
    </recommendedName>
</protein>
<dbReference type="PANTHER" id="PTHR43711">
    <property type="entry name" value="TWO-COMPONENT HISTIDINE KINASE"/>
    <property type="match status" value="1"/>
</dbReference>
<dbReference type="CDD" id="cd00075">
    <property type="entry name" value="HATPase"/>
    <property type="match status" value="1"/>
</dbReference>
<evidence type="ECO:0000313" key="8">
    <source>
        <dbReference type="Proteomes" id="UP001589798"/>
    </source>
</evidence>
<dbReference type="InterPro" id="IPR036890">
    <property type="entry name" value="HATPase_C_sf"/>
</dbReference>
<dbReference type="PRINTS" id="PR00344">
    <property type="entry name" value="BCTRLSENSOR"/>
</dbReference>
<dbReference type="EC" id="2.7.13.3" evidence="2"/>
<comment type="catalytic activity">
    <reaction evidence="1">
        <text>ATP + protein L-histidine = ADP + protein N-phospho-L-histidine.</text>
        <dbReference type="EC" id="2.7.13.3"/>
    </reaction>
</comment>
<dbReference type="EMBL" id="JBHLWK010000009">
    <property type="protein sequence ID" value="MFC0203891.1"/>
    <property type="molecule type" value="Genomic_DNA"/>
</dbReference>
<keyword evidence="3" id="KW-0808">Transferase</keyword>
<keyword evidence="5" id="KW-0902">Two-component regulatory system</keyword>
<dbReference type="Pfam" id="PF02518">
    <property type="entry name" value="HATPase_c"/>
    <property type="match status" value="1"/>
</dbReference>
<proteinExistence type="predicted"/>
<dbReference type="InterPro" id="IPR004358">
    <property type="entry name" value="Sig_transdc_His_kin-like_C"/>
</dbReference>
<organism evidence="7 8">
    <name type="scientific">Novosphingobium soli</name>
    <dbReference type="NCBI Taxonomy" id="574956"/>
    <lineage>
        <taxon>Bacteria</taxon>
        <taxon>Pseudomonadati</taxon>
        <taxon>Pseudomonadota</taxon>
        <taxon>Alphaproteobacteria</taxon>
        <taxon>Sphingomonadales</taxon>
        <taxon>Sphingomonadaceae</taxon>
        <taxon>Novosphingobium</taxon>
    </lineage>
</organism>
<comment type="caution">
    <text evidence="7">The sequence shown here is derived from an EMBL/GenBank/DDBJ whole genome shotgun (WGS) entry which is preliminary data.</text>
</comment>
<dbReference type="PROSITE" id="PS50109">
    <property type="entry name" value="HIS_KIN"/>
    <property type="match status" value="1"/>
</dbReference>
<dbReference type="Proteomes" id="UP001589798">
    <property type="component" value="Unassembled WGS sequence"/>
</dbReference>
<evidence type="ECO:0000256" key="1">
    <source>
        <dbReference type="ARBA" id="ARBA00000085"/>
    </source>
</evidence>
<feature type="domain" description="Histidine kinase" evidence="6">
    <location>
        <begin position="246"/>
        <end position="462"/>
    </location>
</feature>
<evidence type="ECO:0000256" key="5">
    <source>
        <dbReference type="ARBA" id="ARBA00023012"/>
    </source>
</evidence>
<dbReference type="SMART" id="SM00387">
    <property type="entry name" value="HATPase_c"/>
    <property type="match status" value="1"/>
</dbReference>